<accession>A0A0B6D930</accession>
<keyword evidence="1" id="KW-1133">Transmembrane helix</keyword>
<dbReference type="GO" id="GO:0003677">
    <property type="term" value="F:DNA binding"/>
    <property type="evidence" value="ECO:0007669"/>
    <property type="project" value="UniProtKB-KW"/>
</dbReference>
<name>A0A0B6D930_9GAMM</name>
<keyword evidence="3" id="KW-0238">DNA-binding</keyword>
<dbReference type="InterPro" id="IPR002059">
    <property type="entry name" value="CSP_DNA-bd"/>
</dbReference>
<dbReference type="SUPFAM" id="SSF50249">
    <property type="entry name" value="Nucleic acid-binding proteins"/>
    <property type="match status" value="1"/>
</dbReference>
<evidence type="ECO:0000313" key="4">
    <source>
        <dbReference type="Proteomes" id="UP000031830"/>
    </source>
</evidence>
<proteinExistence type="predicted"/>
<feature type="domain" description="CSD" evidence="2">
    <location>
        <begin position="1"/>
        <end position="63"/>
    </location>
</feature>
<dbReference type="RefSeq" id="WP_044525965.1">
    <property type="nucleotide sequence ID" value="NZ_CP009440.1"/>
</dbReference>
<organism evidence="3 4">
    <name type="scientific">Francisella philomiragia</name>
    <dbReference type="NCBI Taxonomy" id="28110"/>
    <lineage>
        <taxon>Bacteria</taxon>
        <taxon>Pseudomonadati</taxon>
        <taxon>Pseudomonadota</taxon>
        <taxon>Gammaproteobacteria</taxon>
        <taxon>Thiotrichales</taxon>
        <taxon>Francisellaceae</taxon>
        <taxon>Francisella</taxon>
    </lineage>
</organism>
<dbReference type="Gene3D" id="2.40.50.140">
    <property type="entry name" value="Nucleic acid-binding proteins"/>
    <property type="match status" value="1"/>
</dbReference>
<dbReference type="AlphaFoldDB" id="A0A0B6D930"/>
<dbReference type="Pfam" id="PF00313">
    <property type="entry name" value="CSD"/>
    <property type="match status" value="1"/>
</dbReference>
<dbReference type="SMART" id="SM00357">
    <property type="entry name" value="CSP"/>
    <property type="match status" value="1"/>
</dbReference>
<dbReference type="EMBL" id="CP009440">
    <property type="protein sequence ID" value="AJI54163.1"/>
    <property type="molecule type" value="Genomic_DNA"/>
</dbReference>
<dbReference type="InterPro" id="IPR012340">
    <property type="entry name" value="NA-bd_OB-fold"/>
</dbReference>
<gene>
    <name evidence="3" type="ORF">LA55_760</name>
</gene>
<sequence length="143" mass="16213">MQGTVKFYNKDKGYGFIYSEELEKDFFFSINDWKNPTVPNGSDDVEFEVAQSKKGEKAISIKLLKSAEDKKQQQFNSNDSRITCPSCSRKIVPRMITYKGEPEKSVCPYCAALIKSFDNFTILPFLTIGIIVIIVLIFVFGGK</sequence>
<evidence type="ECO:0000256" key="1">
    <source>
        <dbReference type="SAM" id="Phobius"/>
    </source>
</evidence>
<dbReference type="GO" id="GO:0005829">
    <property type="term" value="C:cytosol"/>
    <property type="evidence" value="ECO:0007669"/>
    <property type="project" value="UniProtKB-ARBA"/>
</dbReference>
<dbReference type="PROSITE" id="PS51857">
    <property type="entry name" value="CSD_2"/>
    <property type="match status" value="1"/>
</dbReference>
<evidence type="ECO:0000313" key="3">
    <source>
        <dbReference type="EMBL" id="AJI54163.1"/>
    </source>
</evidence>
<dbReference type="KEGG" id="fpz:LA55_760"/>
<evidence type="ECO:0000259" key="2">
    <source>
        <dbReference type="PROSITE" id="PS51857"/>
    </source>
</evidence>
<dbReference type="InterPro" id="IPR011129">
    <property type="entry name" value="CSD"/>
</dbReference>
<protein>
    <submittedName>
        <fullName evidence="3">'Cold-shock' DNA-binding domain protein</fullName>
    </submittedName>
</protein>
<feature type="transmembrane region" description="Helical" evidence="1">
    <location>
        <begin position="122"/>
        <end position="141"/>
    </location>
</feature>
<dbReference type="Proteomes" id="UP000031830">
    <property type="component" value="Chromosome"/>
</dbReference>
<keyword evidence="1" id="KW-0812">Transmembrane</keyword>
<dbReference type="OrthoDB" id="5568695at2"/>
<keyword evidence="1" id="KW-0472">Membrane</keyword>
<reference evidence="3 4" key="1">
    <citation type="journal article" date="2015" name="Genome Announc.">
        <title>Genome sequencing of 18 francisella strains to aid in assay development and testing.</title>
        <authorList>
            <person name="Johnson S.L."/>
            <person name="Daligault H.E."/>
            <person name="Davenport K.W."/>
            <person name="Coyne S.R."/>
            <person name="Frey K.G."/>
            <person name="Koroleva G.I."/>
            <person name="Broomall S.M."/>
            <person name="Bishop-Lilly K.A."/>
            <person name="Bruce D.C."/>
            <person name="Chertkov O."/>
            <person name="Freitas T."/>
            <person name="Jaissle J."/>
            <person name="Ladner J.T."/>
            <person name="Rosenzweig C.N."/>
            <person name="Gibbons H.S."/>
            <person name="Palacios G.F."/>
            <person name="Redden C.L."/>
            <person name="Xu Y."/>
            <person name="Minogue T.D."/>
            <person name="Chain P.S."/>
        </authorList>
    </citation>
    <scope>NUCLEOTIDE SEQUENCE [LARGE SCALE GENOMIC DNA]</scope>
    <source>
        <strain evidence="3 4">GA01-2794</strain>
    </source>
</reference>